<accession>A0A0A0JKG0</accession>
<feature type="transmembrane region" description="Helical" evidence="1">
    <location>
        <begin position="55"/>
        <end position="75"/>
    </location>
</feature>
<keyword evidence="1" id="KW-0472">Membrane</keyword>
<sequence length="117" mass="11726">MSARAVGVAVLTAVLVGLGLSRLALLLPIITIPVGCVVGGAVLAVWGRPVDWGQALFGGGLVAVAVTFTTIMSFTATGASPLEGRYLISWILCLLVGGAAAAAVARLGGQRVDRAQV</sequence>
<feature type="transmembrane region" description="Helical" evidence="1">
    <location>
        <begin position="29"/>
        <end position="46"/>
    </location>
</feature>
<keyword evidence="1" id="KW-0812">Transmembrane</keyword>
<evidence type="ECO:0000313" key="2">
    <source>
        <dbReference type="EMBL" id="KGN37568.1"/>
    </source>
</evidence>
<dbReference type="AlphaFoldDB" id="A0A0A0JKG0"/>
<evidence type="ECO:0000256" key="1">
    <source>
        <dbReference type="SAM" id="Phobius"/>
    </source>
</evidence>
<keyword evidence="3" id="KW-1185">Reference proteome</keyword>
<name>A0A0A0JKG0_9MICO</name>
<dbReference type="Proteomes" id="UP000030011">
    <property type="component" value="Unassembled WGS sequence"/>
</dbReference>
<protein>
    <submittedName>
        <fullName evidence="2">Uncharacterized protein</fullName>
    </submittedName>
</protein>
<gene>
    <name evidence="2" type="ORF">N803_13550</name>
</gene>
<organism evidence="2 3">
    <name type="scientific">Knoellia subterranea KCTC 19937</name>
    <dbReference type="NCBI Taxonomy" id="1385521"/>
    <lineage>
        <taxon>Bacteria</taxon>
        <taxon>Bacillati</taxon>
        <taxon>Actinomycetota</taxon>
        <taxon>Actinomycetes</taxon>
        <taxon>Micrococcales</taxon>
        <taxon>Intrasporangiaceae</taxon>
        <taxon>Knoellia</taxon>
    </lineage>
</organism>
<evidence type="ECO:0000313" key="3">
    <source>
        <dbReference type="Proteomes" id="UP000030011"/>
    </source>
</evidence>
<dbReference type="EMBL" id="AVPK01000005">
    <property type="protein sequence ID" value="KGN37568.1"/>
    <property type="molecule type" value="Genomic_DNA"/>
</dbReference>
<dbReference type="STRING" id="1385521.N803_13550"/>
<reference evidence="2 3" key="1">
    <citation type="submission" date="2013-08" db="EMBL/GenBank/DDBJ databases">
        <title>The genome sequence of Knoellia subterranea.</title>
        <authorList>
            <person name="Zhu W."/>
            <person name="Wang G."/>
        </authorList>
    </citation>
    <scope>NUCLEOTIDE SEQUENCE [LARGE SCALE GENOMIC DNA]</scope>
    <source>
        <strain evidence="2 3">KCTC 19937</strain>
    </source>
</reference>
<feature type="transmembrane region" description="Helical" evidence="1">
    <location>
        <begin position="87"/>
        <end position="107"/>
    </location>
</feature>
<proteinExistence type="predicted"/>
<comment type="caution">
    <text evidence="2">The sequence shown here is derived from an EMBL/GenBank/DDBJ whole genome shotgun (WGS) entry which is preliminary data.</text>
</comment>
<dbReference type="RefSeq" id="WP_052112132.1">
    <property type="nucleotide sequence ID" value="NZ_AVPK01000005.1"/>
</dbReference>
<keyword evidence="1" id="KW-1133">Transmembrane helix</keyword>